<evidence type="ECO:0000313" key="1">
    <source>
        <dbReference type="EMBL" id="GIY76387.1"/>
    </source>
</evidence>
<sequence length="94" mass="10170">MKAASRPQTMAKPDFIARERESLQTSAACPIKKGSPPSSVVLSKIHTPLTAASLRKATLLDCLPVLPLRNRLDYIRARSRGALVVSFIEAAESP</sequence>
<protein>
    <submittedName>
        <fullName evidence="1">Uncharacterized protein</fullName>
    </submittedName>
</protein>
<dbReference type="EMBL" id="BPLQ01014003">
    <property type="protein sequence ID" value="GIY76387.1"/>
    <property type="molecule type" value="Genomic_DNA"/>
</dbReference>
<organism evidence="1 2">
    <name type="scientific">Caerostris darwini</name>
    <dbReference type="NCBI Taxonomy" id="1538125"/>
    <lineage>
        <taxon>Eukaryota</taxon>
        <taxon>Metazoa</taxon>
        <taxon>Ecdysozoa</taxon>
        <taxon>Arthropoda</taxon>
        <taxon>Chelicerata</taxon>
        <taxon>Arachnida</taxon>
        <taxon>Araneae</taxon>
        <taxon>Araneomorphae</taxon>
        <taxon>Entelegynae</taxon>
        <taxon>Araneoidea</taxon>
        <taxon>Araneidae</taxon>
        <taxon>Caerostris</taxon>
    </lineage>
</organism>
<gene>
    <name evidence="1" type="ORF">CDAR_286421</name>
</gene>
<reference evidence="1 2" key="1">
    <citation type="submission" date="2021-06" db="EMBL/GenBank/DDBJ databases">
        <title>Caerostris darwini draft genome.</title>
        <authorList>
            <person name="Kono N."/>
            <person name="Arakawa K."/>
        </authorList>
    </citation>
    <scope>NUCLEOTIDE SEQUENCE [LARGE SCALE GENOMIC DNA]</scope>
</reference>
<name>A0AAV4W112_9ARAC</name>
<accession>A0AAV4W112</accession>
<dbReference type="AlphaFoldDB" id="A0AAV4W112"/>
<evidence type="ECO:0000313" key="2">
    <source>
        <dbReference type="Proteomes" id="UP001054837"/>
    </source>
</evidence>
<proteinExistence type="predicted"/>
<dbReference type="Proteomes" id="UP001054837">
    <property type="component" value="Unassembled WGS sequence"/>
</dbReference>
<comment type="caution">
    <text evidence="1">The sequence shown here is derived from an EMBL/GenBank/DDBJ whole genome shotgun (WGS) entry which is preliminary data.</text>
</comment>
<keyword evidence="2" id="KW-1185">Reference proteome</keyword>